<proteinExistence type="predicted"/>
<organism evidence="1 2">
    <name type="scientific">Abyssobacteria bacterium (strain SURF_5)</name>
    <dbReference type="NCBI Taxonomy" id="2093360"/>
    <lineage>
        <taxon>Bacteria</taxon>
        <taxon>Pseudomonadati</taxon>
        <taxon>Candidatus Hydrogenedentota</taxon>
        <taxon>Candidatus Abyssobacteria</taxon>
    </lineage>
</organism>
<protein>
    <submittedName>
        <fullName evidence="1">Uncharacterized protein</fullName>
    </submittedName>
</protein>
<dbReference type="Proteomes" id="UP000265882">
    <property type="component" value="Unassembled WGS sequence"/>
</dbReference>
<gene>
    <name evidence="1" type="ORF">C4520_01210</name>
</gene>
<accession>A0A3A4PDM1</accession>
<sequence length="150" mass="17308">MQVPRIENIEIVTKVFGEWPSFRDGEIVRLTLDRSGPEGPRLEALIYVFLPTGEIDEQGLYMLRHESLVALEFMEVVVEKIAGFNHQNVIFEVIISEIDPAENDGRCFEVNIEGPYGCTALFKAKRIFVRDLIPHRTKSVQTPRRERLEH</sequence>
<dbReference type="AlphaFoldDB" id="A0A3A4PDM1"/>
<reference evidence="1 2" key="1">
    <citation type="journal article" date="2017" name="ISME J.">
        <title>Energy and carbon metabolisms in a deep terrestrial subsurface fluid microbial community.</title>
        <authorList>
            <person name="Momper L."/>
            <person name="Jungbluth S.P."/>
            <person name="Lee M.D."/>
            <person name="Amend J.P."/>
        </authorList>
    </citation>
    <scope>NUCLEOTIDE SEQUENCE [LARGE SCALE GENOMIC DNA]</scope>
    <source>
        <strain evidence="1">SURF_5</strain>
    </source>
</reference>
<dbReference type="EMBL" id="QZKU01000013">
    <property type="protein sequence ID" value="RJP26074.1"/>
    <property type="molecule type" value="Genomic_DNA"/>
</dbReference>
<evidence type="ECO:0000313" key="2">
    <source>
        <dbReference type="Proteomes" id="UP000265882"/>
    </source>
</evidence>
<evidence type="ECO:0000313" key="1">
    <source>
        <dbReference type="EMBL" id="RJP26074.1"/>
    </source>
</evidence>
<name>A0A3A4PDM1_ABYX5</name>
<comment type="caution">
    <text evidence="1">The sequence shown here is derived from an EMBL/GenBank/DDBJ whole genome shotgun (WGS) entry which is preliminary data.</text>
</comment>